<evidence type="ECO:0000256" key="10">
    <source>
        <dbReference type="ARBA" id="ARBA00023004"/>
    </source>
</evidence>
<evidence type="ECO:0000256" key="6">
    <source>
        <dbReference type="ARBA" id="ARBA00022692"/>
    </source>
</evidence>
<evidence type="ECO:0000256" key="4">
    <source>
        <dbReference type="ARBA" id="ARBA00010617"/>
    </source>
</evidence>
<dbReference type="PANTHER" id="PTHR24305:SF166">
    <property type="entry name" value="CYTOCHROME P450 12A4, MITOCHONDRIAL-RELATED"/>
    <property type="match status" value="1"/>
</dbReference>
<dbReference type="PANTHER" id="PTHR24305">
    <property type="entry name" value="CYTOCHROME P450"/>
    <property type="match status" value="1"/>
</dbReference>
<keyword evidence="10 13" id="KW-0408">Iron</keyword>
<evidence type="ECO:0000256" key="12">
    <source>
        <dbReference type="ARBA" id="ARBA00023136"/>
    </source>
</evidence>
<feature type="transmembrane region" description="Helical" evidence="14">
    <location>
        <begin position="6"/>
        <end position="23"/>
    </location>
</feature>
<comment type="similarity">
    <text evidence="4">Belongs to the cytochrome P450 family.</text>
</comment>
<accession>A0AAV9Z6I3</accession>
<keyword evidence="8 14" id="KW-1133">Transmembrane helix</keyword>
<dbReference type="SUPFAM" id="SSF48264">
    <property type="entry name" value="Cytochrome P450"/>
    <property type="match status" value="1"/>
</dbReference>
<dbReference type="EMBL" id="JAWWNJ010000198">
    <property type="protein sequence ID" value="KAK6971956.1"/>
    <property type="molecule type" value="Genomic_DNA"/>
</dbReference>
<evidence type="ECO:0000256" key="7">
    <source>
        <dbReference type="ARBA" id="ARBA00022723"/>
    </source>
</evidence>
<dbReference type="InterPro" id="IPR036396">
    <property type="entry name" value="Cyt_P450_sf"/>
</dbReference>
<dbReference type="Proteomes" id="UP001362999">
    <property type="component" value="Unassembled WGS sequence"/>
</dbReference>
<dbReference type="InterPro" id="IPR050121">
    <property type="entry name" value="Cytochrome_P450_monoxygenase"/>
</dbReference>
<name>A0AAV9Z6I3_9AGAR</name>
<keyword evidence="6 14" id="KW-0812">Transmembrane</keyword>
<dbReference type="PRINTS" id="PR00465">
    <property type="entry name" value="EP450IV"/>
</dbReference>
<evidence type="ECO:0000256" key="14">
    <source>
        <dbReference type="SAM" id="Phobius"/>
    </source>
</evidence>
<dbReference type="GO" id="GO:0016705">
    <property type="term" value="F:oxidoreductase activity, acting on paired donors, with incorporation or reduction of molecular oxygen"/>
    <property type="evidence" value="ECO:0007669"/>
    <property type="project" value="InterPro"/>
</dbReference>
<organism evidence="15 16">
    <name type="scientific">Favolaschia claudopus</name>
    <dbReference type="NCBI Taxonomy" id="2862362"/>
    <lineage>
        <taxon>Eukaryota</taxon>
        <taxon>Fungi</taxon>
        <taxon>Dikarya</taxon>
        <taxon>Basidiomycota</taxon>
        <taxon>Agaricomycotina</taxon>
        <taxon>Agaricomycetes</taxon>
        <taxon>Agaricomycetidae</taxon>
        <taxon>Agaricales</taxon>
        <taxon>Marasmiineae</taxon>
        <taxon>Mycenaceae</taxon>
        <taxon>Favolaschia</taxon>
    </lineage>
</organism>
<evidence type="ECO:0000256" key="2">
    <source>
        <dbReference type="ARBA" id="ARBA00004370"/>
    </source>
</evidence>
<evidence type="ECO:0000256" key="5">
    <source>
        <dbReference type="ARBA" id="ARBA00022617"/>
    </source>
</evidence>
<sequence length="530" mass="59189">MDEIQYTLVLVSLTMLYVFYRLFHRNADELREIRGPASPSWIFGNMLQLTLTPTYGEYEFEWLKKYGSVYRFKGCFGVKDRLMISDPAALHTLLSREQFALGPGMGNGGRLIYNAGCTWLTDSEKDHQRLRTALNEGFTVAAVRSYIPIFERVAQTLTEQFDEIASHSGVGDISPLLGQATLASVAEAILGLSLNELGDEFISTNLQLINVASNQSATQVLADALLRWIPNAICDVMLYIPVQPFNFVHRAKVLTDEIGKRVIRSSKIAKSQGLEGVGGFYDDLVDKAQTYSSDGNVFSERDILDQTTLLLLAGQDTTANTLVFGFLELARDVDLQERLRAEIHASRIGIARDATTFDNMPLLNAFIKETLRLYPAVALSDRVATEDVVLALSEPIMTSRGKRLTRIPIPKGQIVYIGTAEYQRSESIWGPDAHEFKTSRWLKEEGPLKGEGVSSYANLLSFFGGTRICLGWRFALLEMQIFVCELVSKFEFSLPDDEVHLKTTCQYAMTLQPMLPDGKKGAFLAIKRVT</sequence>
<comment type="cofactor">
    <cofactor evidence="1 13">
        <name>heme</name>
        <dbReference type="ChEBI" id="CHEBI:30413"/>
    </cofactor>
</comment>
<evidence type="ECO:0000313" key="16">
    <source>
        <dbReference type="Proteomes" id="UP001362999"/>
    </source>
</evidence>
<gene>
    <name evidence="15" type="ORF">R3P38DRAFT_3241096</name>
</gene>
<dbReference type="InterPro" id="IPR001128">
    <property type="entry name" value="Cyt_P450"/>
</dbReference>
<evidence type="ECO:0000256" key="11">
    <source>
        <dbReference type="ARBA" id="ARBA00023033"/>
    </source>
</evidence>
<reference evidence="15 16" key="1">
    <citation type="journal article" date="2024" name="J Genomics">
        <title>Draft genome sequencing and assembly of Favolaschia claudopus CIRM-BRFM 2984 isolated from oak limbs.</title>
        <authorList>
            <person name="Navarro D."/>
            <person name="Drula E."/>
            <person name="Chaduli D."/>
            <person name="Cazenave R."/>
            <person name="Ahrendt S."/>
            <person name="Wang J."/>
            <person name="Lipzen A."/>
            <person name="Daum C."/>
            <person name="Barry K."/>
            <person name="Grigoriev I.V."/>
            <person name="Favel A."/>
            <person name="Rosso M.N."/>
            <person name="Martin F."/>
        </authorList>
    </citation>
    <scope>NUCLEOTIDE SEQUENCE [LARGE SCALE GENOMIC DNA]</scope>
    <source>
        <strain evidence="15 16">CIRM-BRFM 2984</strain>
    </source>
</reference>
<evidence type="ECO:0000256" key="13">
    <source>
        <dbReference type="PIRSR" id="PIRSR602403-1"/>
    </source>
</evidence>
<dbReference type="InterPro" id="IPR002403">
    <property type="entry name" value="Cyt_P450_E_grp-IV"/>
</dbReference>
<dbReference type="GO" id="GO:0004497">
    <property type="term" value="F:monooxygenase activity"/>
    <property type="evidence" value="ECO:0007669"/>
    <property type="project" value="UniProtKB-KW"/>
</dbReference>
<comment type="caution">
    <text evidence="15">The sequence shown here is derived from an EMBL/GenBank/DDBJ whole genome shotgun (WGS) entry which is preliminary data.</text>
</comment>
<dbReference type="AlphaFoldDB" id="A0AAV9Z6I3"/>
<comment type="pathway">
    <text evidence="3">Secondary metabolite biosynthesis; terpenoid biosynthesis.</text>
</comment>
<keyword evidence="16" id="KW-1185">Reference proteome</keyword>
<dbReference type="Gene3D" id="1.10.630.10">
    <property type="entry name" value="Cytochrome P450"/>
    <property type="match status" value="1"/>
</dbReference>
<keyword evidence="11" id="KW-0503">Monooxygenase</keyword>
<keyword evidence="5 13" id="KW-0349">Heme</keyword>
<evidence type="ECO:0000256" key="3">
    <source>
        <dbReference type="ARBA" id="ARBA00004721"/>
    </source>
</evidence>
<feature type="binding site" description="axial binding residue" evidence="13">
    <location>
        <position position="469"/>
    </location>
    <ligand>
        <name>heme</name>
        <dbReference type="ChEBI" id="CHEBI:30413"/>
    </ligand>
    <ligandPart>
        <name>Fe</name>
        <dbReference type="ChEBI" id="CHEBI:18248"/>
    </ligandPart>
</feature>
<evidence type="ECO:0000313" key="15">
    <source>
        <dbReference type="EMBL" id="KAK6971956.1"/>
    </source>
</evidence>
<evidence type="ECO:0000256" key="8">
    <source>
        <dbReference type="ARBA" id="ARBA00022989"/>
    </source>
</evidence>
<dbReference type="GO" id="GO:0020037">
    <property type="term" value="F:heme binding"/>
    <property type="evidence" value="ECO:0007669"/>
    <property type="project" value="InterPro"/>
</dbReference>
<evidence type="ECO:0000256" key="1">
    <source>
        <dbReference type="ARBA" id="ARBA00001971"/>
    </source>
</evidence>
<comment type="subcellular location">
    <subcellularLocation>
        <location evidence="2">Membrane</location>
    </subcellularLocation>
</comment>
<protein>
    <submittedName>
        <fullName evidence="15">Cytochrome P450</fullName>
    </submittedName>
</protein>
<evidence type="ECO:0000256" key="9">
    <source>
        <dbReference type="ARBA" id="ARBA00023002"/>
    </source>
</evidence>
<keyword evidence="12 14" id="KW-0472">Membrane</keyword>
<keyword evidence="7 13" id="KW-0479">Metal-binding</keyword>
<dbReference type="PRINTS" id="PR00385">
    <property type="entry name" value="P450"/>
</dbReference>
<dbReference type="GO" id="GO:0005506">
    <property type="term" value="F:iron ion binding"/>
    <property type="evidence" value="ECO:0007669"/>
    <property type="project" value="InterPro"/>
</dbReference>
<keyword evidence="9" id="KW-0560">Oxidoreductase</keyword>
<proteinExistence type="inferred from homology"/>
<dbReference type="GO" id="GO:0016020">
    <property type="term" value="C:membrane"/>
    <property type="evidence" value="ECO:0007669"/>
    <property type="project" value="UniProtKB-SubCell"/>
</dbReference>
<dbReference type="Pfam" id="PF00067">
    <property type="entry name" value="p450"/>
    <property type="match status" value="1"/>
</dbReference>